<comment type="caution">
    <text evidence="1">The sequence shown here is derived from an EMBL/GenBank/DDBJ whole genome shotgun (WGS) entry which is preliminary data.</text>
</comment>
<keyword evidence="2" id="KW-1185">Reference proteome</keyword>
<sequence length="82" mass="9054">MSANNSDQVCEAVNKSCCSTPVRTNCFFPENSTFTVHENGHTFTATVCPAADGWAALYTTDWGYFVNERLVVKLLSDEELVV</sequence>
<dbReference type="Proteomes" id="UP000604046">
    <property type="component" value="Unassembled WGS sequence"/>
</dbReference>
<reference evidence="1" key="1">
    <citation type="submission" date="2021-02" db="EMBL/GenBank/DDBJ databases">
        <authorList>
            <person name="Dougan E. K."/>
            <person name="Rhodes N."/>
            <person name="Thang M."/>
            <person name="Chan C."/>
        </authorList>
    </citation>
    <scope>NUCLEOTIDE SEQUENCE</scope>
</reference>
<evidence type="ECO:0000313" key="1">
    <source>
        <dbReference type="EMBL" id="CAE7535955.1"/>
    </source>
</evidence>
<gene>
    <name evidence="1" type="ORF">SNAT2548_LOCUS30033</name>
</gene>
<organism evidence="1 2">
    <name type="scientific">Symbiodinium natans</name>
    <dbReference type="NCBI Taxonomy" id="878477"/>
    <lineage>
        <taxon>Eukaryota</taxon>
        <taxon>Sar</taxon>
        <taxon>Alveolata</taxon>
        <taxon>Dinophyceae</taxon>
        <taxon>Suessiales</taxon>
        <taxon>Symbiodiniaceae</taxon>
        <taxon>Symbiodinium</taxon>
    </lineage>
</organism>
<accession>A0A812TS89</accession>
<proteinExistence type="predicted"/>
<name>A0A812TS89_9DINO</name>
<protein>
    <submittedName>
        <fullName evidence="1">Uncharacterized protein</fullName>
    </submittedName>
</protein>
<dbReference type="AlphaFoldDB" id="A0A812TS89"/>
<evidence type="ECO:0000313" key="2">
    <source>
        <dbReference type="Proteomes" id="UP000604046"/>
    </source>
</evidence>
<dbReference type="EMBL" id="CAJNDS010002589">
    <property type="protein sequence ID" value="CAE7535955.1"/>
    <property type="molecule type" value="Genomic_DNA"/>
</dbReference>
<dbReference type="OrthoDB" id="425329at2759"/>